<comment type="caution">
    <text evidence="2">The sequence shown here is derived from an EMBL/GenBank/DDBJ whole genome shotgun (WGS) entry which is preliminary data.</text>
</comment>
<dbReference type="AlphaFoldDB" id="A0A2G5SA96"/>
<dbReference type="EMBL" id="PDUG01000040">
    <property type="protein sequence ID" value="PIC11836.1"/>
    <property type="molecule type" value="Genomic_DNA"/>
</dbReference>
<feature type="region of interest" description="Disordered" evidence="1">
    <location>
        <begin position="32"/>
        <end position="55"/>
    </location>
</feature>
<keyword evidence="3" id="KW-1185">Reference proteome</keyword>
<gene>
    <name evidence="2" type="ORF">B9Z55_028827</name>
</gene>
<name>A0A2G5SA96_9PELO</name>
<accession>A0A2G5SA96</accession>
<dbReference type="Proteomes" id="UP000230233">
    <property type="component" value="Unassembled WGS sequence"/>
</dbReference>
<evidence type="ECO:0000256" key="1">
    <source>
        <dbReference type="SAM" id="MobiDB-lite"/>
    </source>
</evidence>
<reference evidence="3" key="1">
    <citation type="submission" date="2017-10" db="EMBL/GenBank/DDBJ databases">
        <title>Rapid genome shrinkage in a self-fertile nematode reveals novel sperm competition proteins.</title>
        <authorList>
            <person name="Yin D."/>
            <person name="Schwarz E.M."/>
            <person name="Thomas C.G."/>
            <person name="Felde R.L."/>
            <person name="Korf I.F."/>
            <person name="Cutter A.D."/>
            <person name="Schartner C.M."/>
            <person name="Ralston E.J."/>
            <person name="Meyer B.J."/>
            <person name="Haag E.S."/>
        </authorList>
    </citation>
    <scope>NUCLEOTIDE SEQUENCE [LARGE SCALE GENOMIC DNA]</scope>
    <source>
        <strain evidence="3">JU1422</strain>
    </source>
</reference>
<organism evidence="2 3">
    <name type="scientific">Caenorhabditis nigoni</name>
    <dbReference type="NCBI Taxonomy" id="1611254"/>
    <lineage>
        <taxon>Eukaryota</taxon>
        <taxon>Metazoa</taxon>
        <taxon>Ecdysozoa</taxon>
        <taxon>Nematoda</taxon>
        <taxon>Chromadorea</taxon>
        <taxon>Rhabditida</taxon>
        <taxon>Rhabditina</taxon>
        <taxon>Rhabditomorpha</taxon>
        <taxon>Rhabditoidea</taxon>
        <taxon>Rhabditidae</taxon>
        <taxon>Peloderinae</taxon>
        <taxon>Caenorhabditis</taxon>
    </lineage>
</organism>
<protein>
    <submittedName>
        <fullName evidence="2">Uncharacterized protein</fullName>
    </submittedName>
</protein>
<evidence type="ECO:0000313" key="3">
    <source>
        <dbReference type="Proteomes" id="UP000230233"/>
    </source>
</evidence>
<sequence length="75" mass="8455">MSFKSEIGQRVELAPMVDFSENDVTIELDHAEQTQEHLEDRESESEIMSDNESPDPLQMFAEIAGKVAREGGLPY</sequence>
<proteinExistence type="predicted"/>
<evidence type="ECO:0000313" key="2">
    <source>
        <dbReference type="EMBL" id="PIC11836.1"/>
    </source>
</evidence>
<feature type="compositionally biased region" description="Acidic residues" evidence="1">
    <location>
        <begin position="41"/>
        <end position="53"/>
    </location>
</feature>